<feature type="transmembrane region" description="Helical" evidence="1">
    <location>
        <begin position="211"/>
        <end position="233"/>
    </location>
</feature>
<evidence type="ECO:0000313" key="3">
    <source>
        <dbReference type="Proteomes" id="UP000503339"/>
    </source>
</evidence>
<gene>
    <name evidence="2" type="ORF">EB233_22500</name>
</gene>
<dbReference type="EMBL" id="CP033361">
    <property type="protein sequence ID" value="QKC77925.1"/>
    <property type="molecule type" value="Genomic_DNA"/>
</dbReference>
<dbReference type="RefSeq" id="WP_064992258.1">
    <property type="nucleotide sequence ID" value="NZ_CP033361.1"/>
</dbReference>
<feature type="transmembrane region" description="Helical" evidence="1">
    <location>
        <begin position="180"/>
        <end position="205"/>
    </location>
</feature>
<feature type="transmembrane region" description="Helical" evidence="1">
    <location>
        <begin position="29"/>
        <end position="51"/>
    </location>
</feature>
<accession>A0A6M7ULI3</accession>
<name>A0A6M7ULI3_9HYPH</name>
<evidence type="ECO:0000256" key="1">
    <source>
        <dbReference type="SAM" id="Phobius"/>
    </source>
</evidence>
<keyword evidence="3" id="KW-1185">Reference proteome</keyword>
<reference evidence="2 3" key="1">
    <citation type="submission" date="2018-10" db="EMBL/GenBank/DDBJ databases">
        <authorList>
            <person name="Perry B.J."/>
            <person name="Sullivan J.T."/>
            <person name="Murphy R.J.T."/>
            <person name="Ramsay J.P."/>
            <person name="Ronson C.W."/>
        </authorList>
    </citation>
    <scope>NUCLEOTIDE SEQUENCE [LARGE SCALE GENOMIC DNA]</scope>
    <source>
        <strain evidence="2 3">NZP2014</strain>
    </source>
</reference>
<dbReference type="KEGG" id="merd:EB233_22500"/>
<keyword evidence="1" id="KW-1133">Transmembrane helix</keyword>
<sequence>MSSAALERADRFRIGRVLHDSFSVIRRNLVLCAGLGVVLYAVPRFALSIWYFQAIAGNEKIPLWAFFSEHVMLAIAGLLFYVGVIAILQTALTRAGIVDMQGRTPTASDCLGVALALFFPVLLTSLVVTLAFMLGLFLLIVPGILLLLRWSVAVPVLIQERLNILDSMARSRDLTKGSRWALLGLWLILIMGGTLVGLAVPRLFIALNFNFGLIVEALVKAAATVLSSVAAAVSYAELRQVREGTCVEKLAEIFS</sequence>
<feature type="transmembrane region" description="Helical" evidence="1">
    <location>
        <begin position="139"/>
        <end position="159"/>
    </location>
</feature>
<evidence type="ECO:0000313" key="2">
    <source>
        <dbReference type="EMBL" id="QKC77925.1"/>
    </source>
</evidence>
<keyword evidence="1" id="KW-0812">Transmembrane</keyword>
<feature type="transmembrane region" description="Helical" evidence="1">
    <location>
        <begin position="71"/>
        <end position="92"/>
    </location>
</feature>
<evidence type="ECO:0008006" key="4">
    <source>
        <dbReference type="Google" id="ProtNLM"/>
    </source>
</evidence>
<proteinExistence type="predicted"/>
<organism evidence="2 3">
    <name type="scientific">Mesorhizobium erdmanii</name>
    <dbReference type="NCBI Taxonomy" id="1777866"/>
    <lineage>
        <taxon>Bacteria</taxon>
        <taxon>Pseudomonadati</taxon>
        <taxon>Pseudomonadota</taxon>
        <taxon>Alphaproteobacteria</taxon>
        <taxon>Hyphomicrobiales</taxon>
        <taxon>Phyllobacteriaceae</taxon>
        <taxon>Mesorhizobium</taxon>
    </lineage>
</organism>
<keyword evidence="1" id="KW-0472">Membrane</keyword>
<dbReference type="AlphaFoldDB" id="A0A6M7ULI3"/>
<protein>
    <recommendedName>
        <fullName evidence="4">Glycerophosphoryl diester phosphodiesterase membrane domain-containing protein</fullName>
    </recommendedName>
</protein>
<dbReference type="Proteomes" id="UP000503339">
    <property type="component" value="Chromosome"/>
</dbReference>
<feature type="transmembrane region" description="Helical" evidence="1">
    <location>
        <begin position="113"/>
        <end position="133"/>
    </location>
</feature>